<feature type="domain" description="Sushi" evidence="7">
    <location>
        <begin position="122"/>
        <end position="179"/>
    </location>
</feature>
<keyword evidence="4" id="KW-0325">Glycoprotein</keyword>
<evidence type="ECO:0000256" key="2">
    <source>
        <dbReference type="ARBA" id="ARBA00022737"/>
    </source>
</evidence>
<reference evidence="8" key="2">
    <citation type="submission" date="2020-11" db="EMBL/GenBank/DDBJ databases">
        <authorList>
            <person name="McCartney M.A."/>
            <person name="Auch B."/>
            <person name="Kono T."/>
            <person name="Mallez S."/>
            <person name="Becker A."/>
            <person name="Gohl D.M."/>
            <person name="Silverstein K.A.T."/>
            <person name="Koren S."/>
            <person name="Bechman K.B."/>
            <person name="Herman A."/>
            <person name="Abrahante J.E."/>
            <person name="Garbe J."/>
        </authorList>
    </citation>
    <scope>NUCLEOTIDE SEQUENCE</scope>
    <source>
        <strain evidence="8">Duluth1</strain>
        <tissue evidence="8">Whole animal</tissue>
    </source>
</reference>
<organism evidence="8 9">
    <name type="scientific">Dreissena polymorpha</name>
    <name type="common">Zebra mussel</name>
    <name type="synonym">Mytilus polymorpha</name>
    <dbReference type="NCBI Taxonomy" id="45954"/>
    <lineage>
        <taxon>Eukaryota</taxon>
        <taxon>Metazoa</taxon>
        <taxon>Spiralia</taxon>
        <taxon>Lophotrochozoa</taxon>
        <taxon>Mollusca</taxon>
        <taxon>Bivalvia</taxon>
        <taxon>Autobranchia</taxon>
        <taxon>Heteroconchia</taxon>
        <taxon>Euheterodonta</taxon>
        <taxon>Imparidentia</taxon>
        <taxon>Neoheterodontei</taxon>
        <taxon>Myida</taxon>
        <taxon>Dreissenoidea</taxon>
        <taxon>Dreissenidae</taxon>
        <taxon>Dreissena</taxon>
    </lineage>
</organism>
<dbReference type="PROSITE" id="PS50923">
    <property type="entry name" value="SUSHI"/>
    <property type="match status" value="4"/>
</dbReference>
<feature type="domain" description="Sushi" evidence="7">
    <location>
        <begin position="180"/>
        <end position="237"/>
    </location>
</feature>
<proteinExistence type="predicted"/>
<sequence>MLRTGKGISSHIKWQLSQRVPNASVCSGRMACIAYQSYPCTKWETRQRCANGWTHNGNYNCIILDCGATPAILNGAYTPLNTTNTTYVLQANVICDAGYESNISKIICQANAKWSTANCVAKDCGTIPKILNGVYFLLNKTTTSYGSQANVTCDAGYESNVRLIMCQANATWKTAICNPKDCGTITKILNGVYYLLNKTTTSYGSQANVTCDAGYESNVRLIMCQANATWETAICNPKDCGTIPKILNGVYYLLNKTTTSYGSQANVTCDAGYESNVRLIMCQANATWETAICNPKDMDLTAIGEDDNTSDPPVAIIAGAAGGGVALIIFIVVIVVVLKMRRPQGCESTRNVHENRAFDGIASHGTDIAITEDKSTSDYSNLDDDPDMSHTYSFIH</sequence>
<evidence type="ECO:0000256" key="3">
    <source>
        <dbReference type="ARBA" id="ARBA00023157"/>
    </source>
</evidence>
<dbReference type="AlphaFoldDB" id="A0A9D4J606"/>
<dbReference type="PANTHER" id="PTHR19325">
    <property type="entry name" value="COMPLEMENT COMPONENT-RELATED SUSHI DOMAIN-CONTAINING"/>
    <property type="match status" value="1"/>
</dbReference>
<evidence type="ECO:0000259" key="7">
    <source>
        <dbReference type="PROSITE" id="PS50923"/>
    </source>
</evidence>
<dbReference type="CDD" id="cd00033">
    <property type="entry name" value="CCP"/>
    <property type="match status" value="3"/>
</dbReference>
<keyword evidence="9" id="KW-1185">Reference proteome</keyword>
<evidence type="ECO:0000256" key="6">
    <source>
        <dbReference type="SAM" id="Phobius"/>
    </source>
</evidence>
<comment type="caution">
    <text evidence="8">The sequence shown here is derived from an EMBL/GenBank/DDBJ whole genome shotgun (WGS) entry which is preliminary data.</text>
</comment>
<keyword evidence="6" id="KW-0812">Transmembrane</keyword>
<keyword evidence="1 5" id="KW-0768">Sushi</keyword>
<keyword evidence="6" id="KW-0472">Membrane</keyword>
<name>A0A9D4J606_DREPO</name>
<dbReference type="Pfam" id="PF00084">
    <property type="entry name" value="Sushi"/>
    <property type="match status" value="4"/>
</dbReference>
<keyword evidence="3" id="KW-1015">Disulfide bond</keyword>
<evidence type="ECO:0000313" key="8">
    <source>
        <dbReference type="EMBL" id="KAH3796893.1"/>
    </source>
</evidence>
<evidence type="ECO:0000256" key="1">
    <source>
        <dbReference type="ARBA" id="ARBA00022659"/>
    </source>
</evidence>
<feature type="domain" description="Sushi" evidence="7">
    <location>
        <begin position="238"/>
        <end position="295"/>
    </location>
</feature>
<dbReference type="InterPro" id="IPR050350">
    <property type="entry name" value="Compl-Cell_Adhes-Reg"/>
</dbReference>
<protein>
    <recommendedName>
        <fullName evidence="7">Sushi domain-containing protein</fullName>
    </recommendedName>
</protein>
<reference evidence="8" key="1">
    <citation type="journal article" date="2019" name="bioRxiv">
        <title>The Genome of the Zebra Mussel, Dreissena polymorpha: A Resource for Invasive Species Research.</title>
        <authorList>
            <person name="McCartney M.A."/>
            <person name="Auch B."/>
            <person name="Kono T."/>
            <person name="Mallez S."/>
            <person name="Zhang Y."/>
            <person name="Obille A."/>
            <person name="Becker A."/>
            <person name="Abrahante J.E."/>
            <person name="Garbe J."/>
            <person name="Badalamenti J.P."/>
            <person name="Herman A."/>
            <person name="Mangelson H."/>
            <person name="Liachko I."/>
            <person name="Sullivan S."/>
            <person name="Sone E.D."/>
            <person name="Koren S."/>
            <person name="Silverstein K.A.T."/>
            <person name="Beckman K.B."/>
            <person name="Gohl D.M."/>
        </authorList>
    </citation>
    <scope>NUCLEOTIDE SEQUENCE</scope>
    <source>
        <strain evidence="8">Duluth1</strain>
        <tissue evidence="8">Whole animal</tissue>
    </source>
</reference>
<gene>
    <name evidence="8" type="ORF">DPMN_150470</name>
</gene>
<dbReference type="InterPro" id="IPR000436">
    <property type="entry name" value="Sushi_SCR_CCP_dom"/>
</dbReference>
<keyword evidence="6" id="KW-1133">Transmembrane helix</keyword>
<evidence type="ECO:0000313" key="9">
    <source>
        <dbReference type="Proteomes" id="UP000828390"/>
    </source>
</evidence>
<keyword evidence="2" id="KW-0677">Repeat</keyword>
<dbReference type="EMBL" id="JAIWYP010000007">
    <property type="protein sequence ID" value="KAH3796893.1"/>
    <property type="molecule type" value="Genomic_DNA"/>
</dbReference>
<feature type="domain" description="Sushi" evidence="7">
    <location>
        <begin position="64"/>
        <end position="121"/>
    </location>
</feature>
<comment type="caution">
    <text evidence="5">Lacks conserved residue(s) required for the propagation of feature annotation.</text>
</comment>
<accession>A0A9D4J606</accession>
<dbReference type="Proteomes" id="UP000828390">
    <property type="component" value="Unassembled WGS sequence"/>
</dbReference>
<dbReference type="InterPro" id="IPR035976">
    <property type="entry name" value="Sushi/SCR/CCP_sf"/>
</dbReference>
<feature type="transmembrane region" description="Helical" evidence="6">
    <location>
        <begin position="314"/>
        <end position="338"/>
    </location>
</feature>
<evidence type="ECO:0000256" key="5">
    <source>
        <dbReference type="PROSITE-ProRule" id="PRU00302"/>
    </source>
</evidence>
<dbReference type="Gene3D" id="2.10.70.10">
    <property type="entry name" value="Complement Module, domain 1"/>
    <property type="match status" value="4"/>
</dbReference>
<evidence type="ECO:0000256" key="4">
    <source>
        <dbReference type="ARBA" id="ARBA00023180"/>
    </source>
</evidence>
<dbReference type="SMART" id="SM00032">
    <property type="entry name" value="CCP"/>
    <property type="match status" value="4"/>
</dbReference>
<dbReference type="PANTHER" id="PTHR19325:SF560">
    <property type="entry name" value="SUSHI, VON WILLEBRAND FACTOR TYPE A, EGF AND PENTRAXIN DOMAIN-CONTAINING PROTEIN 1"/>
    <property type="match status" value="1"/>
</dbReference>
<dbReference type="SUPFAM" id="SSF57535">
    <property type="entry name" value="Complement control module/SCR domain"/>
    <property type="match status" value="4"/>
</dbReference>